<dbReference type="RefSeq" id="WP_234990994.1">
    <property type="nucleotide sequence ID" value="NZ_FUZP01000001.1"/>
</dbReference>
<dbReference type="PANTHER" id="PTHR43877:SF2">
    <property type="entry name" value="AMINOALKYLPHOSPHONATE N-ACETYLTRANSFERASE-RELATED"/>
    <property type="match status" value="1"/>
</dbReference>
<proteinExistence type="predicted"/>
<keyword evidence="4" id="KW-0689">Ribosomal protein</keyword>
<accession>A0A1T5JAG6</accession>
<protein>
    <submittedName>
        <fullName evidence="4">Ribosomal protein S18 acetylase RimI</fullName>
    </submittedName>
</protein>
<dbReference type="Proteomes" id="UP000190857">
    <property type="component" value="Unassembled WGS sequence"/>
</dbReference>
<dbReference type="InterPro" id="IPR016181">
    <property type="entry name" value="Acyl_CoA_acyltransferase"/>
</dbReference>
<dbReference type="SUPFAM" id="SSF55729">
    <property type="entry name" value="Acyl-CoA N-acyltransferases (Nat)"/>
    <property type="match status" value="1"/>
</dbReference>
<dbReference type="CDD" id="cd04301">
    <property type="entry name" value="NAT_SF"/>
    <property type="match status" value="1"/>
</dbReference>
<dbReference type="PANTHER" id="PTHR43877">
    <property type="entry name" value="AMINOALKYLPHOSPHONATE N-ACETYLTRANSFERASE-RELATED-RELATED"/>
    <property type="match status" value="1"/>
</dbReference>
<dbReference type="Gene3D" id="3.40.630.30">
    <property type="match status" value="1"/>
</dbReference>
<keyword evidence="1" id="KW-0808">Transferase</keyword>
<dbReference type="GO" id="GO:0016747">
    <property type="term" value="F:acyltransferase activity, transferring groups other than amino-acyl groups"/>
    <property type="evidence" value="ECO:0007669"/>
    <property type="project" value="InterPro"/>
</dbReference>
<reference evidence="4 5" key="1">
    <citation type="submission" date="2017-02" db="EMBL/GenBank/DDBJ databases">
        <authorList>
            <person name="Peterson S.W."/>
        </authorList>
    </citation>
    <scope>NUCLEOTIDE SEQUENCE [LARGE SCALE GENOMIC DNA]</scope>
    <source>
        <strain evidence="4 5">VKM Ac-2059</strain>
    </source>
</reference>
<dbReference type="Pfam" id="PF00583">
    <property type="entry name" value="Acetyltransf_1"/>
    <property type="match status" value="1"/>
</dbReference>
<sequence>MSESTSASPTSAVTIRPMRDRDFFSWLPLFVEYGDFYNSPVTDQKALLVWSWISEGKHDVHGLVAENADGTLVGFAHYRGFARPLAGEVGVYLDDLFVQPDARRNGIATQLIEAVGEAARARGARIVRWVTAEDNADAQKLYDQVAARTTWLTYDMGL</sequence>
<dbReference type="PROSITE" id="PS51186">
    <property type="entry name" value="GNAT"/>
    <property type="match status" value="1"/>
</dbReference>
<dbReference type="InterPro" id="IPR000182">
    <property type="entry name" value="GNAT_dom"/>
</dbReference>
<evidence type="ECO:0000256" key="2">
    <source>
        <dbReference type="ARBA" id="ARBA00023315"/>
    </source>
</evidence>
<name>A0A1T5JAG6_9MICO</name>
<feature type="domain" description="N-acetyltransferase" evidence="3">
    <location>
        <begin position="13"/>
        <end position="158"/>
    </location>
</feature>
<dbReference type="EMBL" id="FUZP01000001">
    <property type="protein sequence ID" value="SKC48233.1"/>
    <property type="molecule type" value="Genomic_DNA"/>
</dbReference>
<dbReference type="InterPro" id="IPR050832">
    <property type="entry name" value="Bact_Acetyltransf"/>
</dbReference>
<dbReference type="GO" id="GO:0005840">
    <property type="term" value="C:ribosome"/>
    <property type="evidence" value="ECO:0007669"/>
    <property type="project" value="UniProtKB-KW"/>
</dbReference>
<keyword evidence="5" id="KW-1185">Reference proteome</keyword>
<keyword evidence="2" id="KW-0012">Acyltransferase</keyword>
<evidence type="ECO:0000259" key="3">
    <source>
        <dbReference type="PROSITE" id="PS51186"/>
    </source>
</evidence>
<gene>
    <name evidence="4" type="ORF">SAMN06309945_1367</name>
</gene>
<keyword evidence="4" id="KW-0687">Ribonucleoprotein</keyword>
<evidence type="ECO:0000313" key="5">
    <source>
        <dbReference type="Proteomes" id="UP000190857"/>
    </source>
</evidence>
<organism evidence="4 5">
    <name type="scientific">Okibacterium fritillariae</name>
    <dbReference type="NCBI Taxonomy" id="123320"/>
    <lineage>
        <taxon>Bacteria</taxon>
        <taxon>Bacillati</taxon>
        <taxon>Actinomycetota</taxon>
        <taxon>Actinomycetes</taxon>
        <taxon>Micrococcales</taxon>
        <taxon>Microbacteriaceae</taxon>
        <taxon>Okibacterium</taxon>
    </lineage>
</organism>
<evidence type="ECO:0000256" key="1">
    <source>
        <dbReference type="ARBA" id="ARBA00022679"/>
    </source>
</evidence>
<dbReference type="AlphaFoldDB" id="A0A1T5JAG6"/>
<evidence type="ECO:0000313" key="4">
    <source>
        <dbReference type="EMBL" id="SKC48233.1"/>
    </source>
</evidence>
<dbReference type="STRING" id="123320.SAMN06309945_1367"/>